<keyword evidence="1 5" id="KW-0963">Cytoplasm</keyword>
<evidence type="ECO:0000256" key="3">
    <source>
        <dbReference type="ARBA" id="ARBA00022857"/>
    </source>
</evidence>
<dbReference type="InterPro" id="IPR050084">
    <property type="entry name" value="NADPH_dep_7-cyano-7-deazaG_red"/>
</dbReference>
<comment type="pathway">
    <text evidence="5">tRNA modification; tRNA-queuosine biosynthesis.</text>
</comment>
<dbReference type="NCBIfam" id="TIGR03139">
    <property type="entry name" value="QueF-II"/>
    <property type="match status" value="1"/>
</dbReference>
<dbReference type="EC" id="1.7.1.13" evidence="5"/>
<dbReference type="InterPro" id="IPR029500">
    <property type="entry name" value="QueF"/>
</dbReference>
<gene>
    <name evidence="5 6" type="primary">queF</name>
    <name evidence="6" type="ORF">ENM99_03980</name>
</gene>
<name>A0A7C6A746_DESAE</name>
<dbReference type="InterPro" id="IPR043133">
    <property type="entry name" value="GTP-CH-I_C/QueF"/>
</dbReference>
<keyword evidence="4 5" id="KW-0560">Oxidoreductase</keyword>
<comment type="subcellular location">
    <subcellularLocation>
        <location evidence="5">Cytoplasm</location>
    </subcellularLocation>
</comment>
<evidence type="ECO:0000256" key="1">
    <source>
        <dbReference type="ARBA" id="ARBA00022490"/>
    </source>
</evidence>
<dbReference type="InterPro" id="IPR016856">
    <property type="entry name" value="QueF_type1"/>
</dbReference>
<organism evidence="6">
    <name type="scientific">Desulfurella acetivorans</name>
    <dbReference type="NCBI Taxonomy" id="33002"/>
    <lineage>
        <taxon>Bacteria</taxon>
        <taxon>Pseudomonadati</taxon>
        <taxon>Campylobacterota</taxon>
        <taxon>Desulfurellia</taxon>
        <taxon>Desulfurellales</taxon>
        <taxon>Desulfurellaceae</taxon>
        <taxon>Desulfurella</taxon>
    </lineage>
</organism>
<dbReference type="UniPathway" id="UPA00392"/>
<evidence type="ECO:0000256" key="2">
    <source>
        <dbReference type="ARBA" id="ARBA00022785"/>
    </source>
</evidence>
<proteinExistence type="inferred from homology"/>
<dbReference type="GO" id="GO:0033739">
    <property type="term" value="F:preQ1 synthase activity"/>
    <property type="evidence" value="ECO:0007669"/>
    <property type="project" value="UniProtKB-UniRule"/>
</dbReference>
<dbReference type="GO" id="GO:0008616">
    <property type="term" value="P:tRNA queuosine(34) biosynthetic process"/>
    <property type="evidence" value="ECO:0007669"/>
    <property type="project" value="UniProtKB-UniRule"/>
</dbReference>
<dbReference type="PANTHER" id="PTHR34354">
    <property type="entry name" value="NADPH-DEPENDENT 7-CYANO-7-DEAZAGUANINE REDUCTASE"/>
    <property type="match status" value="1"/>
</dbReference>
<dbReference type="Pfam" id="PF14489">
    <property type="entry name" value="QueF"/>
    <property type="match status" value="1"/>
</dbReference>
<comment type="function">
    <text evidence="5">Catalyzes the NADPH-dependent reduction of 7-cyano-7-deazaguanine (preQ0) to 7-aminomethyl-7-deazaguanine (preQ1).</text>
</comment>
<dbReference type="EMBL" id="DRZX01000195">
    <property type="protein sequence ID" value="HHS49000.1"/>
    <property type="molecule type" value="Genomic_DNA"/>
</dbReference>
<accession>A0A7C6A746</accession>
<dbReference type="GO" id="GO:0005737">
    <property type="term" value="C:cytoplasm"/>
    <property type="evidence" value="ECO:0007669"/>
    <property type="project" value="UniProtKB-SubCell"/>
</dbReference>
<sequence length="132" mass="15673">MRYGEEAILNNQLERWENKNSFTFEINIEFSEFTCLCPRSGYPDFATIRIKYIPDKYVVELKSLKLFLNSFRNKYISHEDSINEIYAALNNYLHPKFLEIIGDFNPRGNVKTTIKIDSKMQESGFEKNNKRQ</sequence>
<dbReference type="Proteomes" id="UP000886400">
    <property type="component" value="Unassembled WGS sequence"/>
</dbReference>
<dbReference type="Gene3D" id="3.30.1130.10">
    <property type="match status" value="1"/>
</dbReference>
<keyword evidence="2 5" id="KW-0671">Queuosine biosynthesis</keyword>
<feature type="binding site" evidence="5">
    <location>
        <begin position="59"/>
        <end position="61"/>
    </location>
    <ligand>
        <name>substrate</name>
    </ligand>
</feature>
<dbReference type="AlphaFoldDB" id="A0A7C6A746"/>
<comment type="catalytic activity">
    <reaction evidence="5">
        <text>7-aminomethyl-7-carbaguanine + 2 NADP(+) = 7-cyano-7-carbaguanine + 2 NADPH + 3 H(+)</text>
        <dbReference type="Rhea" id="RHEA:13409"/>
        <dbReference type="ChEBI" id="CHEBI:15378"/>
        <dbReference type="ChEBI" id="CHEBI:45075"/>
        <dbReference type="ChEBI" id="CHEBI:57783"/>
        <dbReference type="ChEBI" id="CHEBI:58349"/>
        <dbReference type="ChEBI" id="CHEBI:58703"/>
        <dbReference type="EC" id="1.7.1.13"/>
    </reaction>
</comment>
<comment type="similarity">
    <text evidence="5">Belongs to the GTP cyclohydrolase I family. QueF type 1 subfamily.</text>
</comment>
<evidence type="ECO:0000256" key="4">
    <source>
        <dbReference type="ARBA" id="ARBA00023002"/>
    </source>
</evidence>
<feature type="binding site" evidence="5">
    <location>
        <begin position="78"/>
        <end position="79"/>
    </location>
    <ligand>
        <name>substrate</name>
    </ligand>
</feature>
<comment type="caution">
    <text evidence="6">The sequence shown here is derived from an EMBL/GenBank/DDBJ whole genome shotgun (WGS) entry which is preliminary data.</text>
</comment>
<feature type="active site" description="Thioimide intermediate" evidence="5">
    <location>
        <position position="37"/>
    </location>
</feature>
<dbReference type="PIRSF" id="PIRSF027377">
    <property type="entry name" value="Nitrile_oxidored_QueF"/>
    <property type="match status" value="1"/>
</dbReference>
<evidence type="ECO:0000256" key="5">
    <source>
        <dbReference type="HAMAP-Rule" id="MF_00818"/>
    </source>
</evidence>
<feature type="active site" description="Proton donor" evidence="5">
    <location>
        <position position="44"/>
    </location>
</feature>
<protein>
    <recommendedName>
        <fullName evidence="5">NADPH-dependent 7-cyano-7-deazaguanine reductase</fullName>
        <ecNumber evidence="5">1.7.1.13</ecNumber>
    </recommendedName>
    <alternativeName>
        <fullName evidence="5">7-cyano-7-carbaguanine reductase</fullName>
    </alternativeName>
    <alternativeName>
        <fullName evidence="5">NADPH-dependent nitrile oxidoreductase</fullName>
    </alternativeName>
    <alternativeName>
        <fullName evidence="5">PreQ(0) reductase</fullName>
    </alternativeName>
</protein>
<dbReference type="PANTHER" id="PTHR34354:SF1">
    <property type="entry name" value="NADPH-DEPENDENT 7-CYANO-7-DEAZAGUANINE REDUCTASE"/>
    <property type="match status" value="1"/>
</dbReference>
<keyword evidence="3 5" id="KW-0521">NADP</keyword>
<reference evidence="6" key="1">
    <citation type="journal article" date="2020" name="mSystems">
        <title>Genome- and Community-Level Interaction Insights into Carbon Utilization and Element Cycling Functions of Hydrothermarchaeota in Hydrothermal Sediment.</title>
        <authorList>
            <person name="Zhou Z."/>
            <person name="Liu Y."/>
            <person name="Xu W."/>
            <person name="Pan J."/>
            <person name="Luo Z.H."/>
            <person name="Li M."/>
        </authorList>
    </citation>
    <scope>NUCLEOTIDE SEQUENCE [LARGE SCALE GENOMIC DNA]</scope>
    <source>
        <strain evidence="6">SpSt-1135</strain>
    </source>
</reference>
<dbReference type="HAMAP" id="MF_00818">
    <property type="entry name" value="QueF_type1"/>
    <property type="match status" value="1"/>
</dbReference>
<dbReference type="SUPFAM" id="SSF55620">
    <property type="entry name" value="Tetrahydrobiopterin biosynthesis enzymes-like"/>
    <property type="match status" value="1"/>
</dbReference>
<evidence type="ECO:0000313" key="6">
    <source>
        <dbReference type="EMBL" id="HHS49000.1"/>
    </source>
</evidence>